<dbReference type="EMBL" id="LAZR01006965">
    <property type="protein sequence ID" value="KKM88374.1"/>
    <property type="molecule type" value="Genomic_DNA"/>
</dbReference>
<name>A0A0F9L179_9ZZZZ</name>
<reference evidence="1" key="1">
    <citation type="journal article" date="2015" name="Nature">
        <title>Complex archaea that bridge the gap between prokaryotes and eukaryotes.</title>
        <authorList>
            <person name="Spang A."/>
            <person name="Saw J.H."/>
            <person name="Jorgensen S.L."/>
            <person name="Zaremba-Niedzwiedzka K."/>
            <person name="Martijn J."/>
            <person name="Lind A.E."/>
            <person name="van Eijk R."/>
            <person name="Schleper C."/>
            <person name="Guy L."/>
            <person name="Ettema T.J."/>
        </authorList>
    </citation>
    <scope>NUCLEOTIDE SEQUENCE</scope>
</reference>
<proteinExistence type="predicted"/>
<gene>
    <name evidence="1" type="ORF">LCGC14_1259410</name>
</gene>
<accession>A0A0F9L179</accession>
<comment type="caution">
    <text evidence="1">The sequence shown here is derived from an EMBL/GenBank/DDBJ whole genome shotgun (WGS) entry which is preliminary data.</text>
</comment>
<dbReference type="AlphaFoldDB" id="A0A0F9L179"/>
<protein>
    <submittedName>
        <fullName evidence="1">Uncharacterized protein</fullName>
    </submittedName>
</protein>
<evidence type="ECO:0000313" key="1">
    <source>
        <dbReference type="EMBL" id="KKM88374.1"/>
    </source>
</evidence>
<organism evidence="1">
    <name type="scientific">marine sediment metagenome</name>
    <dbReference type="NCBI Taxonomy" id="412755"/>
    <lineage>
        <taxon>unclassified sequences</taxon>
        <taxon>metagenomes</taxon>
        <taxon>ecological metagenomes</taxon>
    </lineage>
</organism>
<sequence>MEVCCSAHLTIKVRDCSPRAENGEVTVTVIEHPITAMDKLVKRTLAEIRKNKIPTETLSPPYEIPCEYCKAPAEFAVSYHPKKESGE</sequence>